<dbReference type="InterPro" id="IPR044600">
    <property type="entry name" value="ATL1/ATL16-like"/>
</dbReference>
<dbReference type="SMART" id="SM00184">
    <property type="entry name" value="RING"/>
    <property type="match status" value="1"/>
</dbReference>
<dbReference type="PANTHER" id="PTHR46913">
    <property type="entry name" value="RING-H2 FINGER PROTEIN ATL16"/>
    <property type="match status" value="1"/>
</dbReference>
<dbReference type="Gramene" id="AUR62000875-RA">
    <property type="protein sequence ID" value="AUR62000875-RA:cds"/>
    <property type="gene ID" value="AUR62000875"/>
</dbReference>
<comment type="catalytic activity">
    <reaction evidence="1">
        <text>S-ubiquitinyl-[E2 ubiquitin-conjugating enzyme]-L-cysteine + [acceptor protein]-L-lysine = [E2 ubiquitin-conjugating enzyme]-L-cysteine + N(6)-ubiquitinyl-[acceptor protein]-L-lysine.</text>
        <dbReference type="EC" id="2.3.2.27"/>
    </reaction>
</comment>
<name>A0A803KPB9_CHEQI</name>
<evidence type="ECO:0000259" key="15">
    <source>
        <dbReference type="PROSITE" id="PS50089"/>
    </source>
</evidence>
<dbReference type="GO" id="GO:0016020">
    <property type="term" value="C:membrane"/>
    <property type="evidence" value="ECO:0007669"/>
    <property type="project" value="UniProtKB-SubCell"/>
</dbReference>
<evidence type="ECO:0000256" key="9">
    <source>
        <dbReference type="ARBA" id="ARBA00022786"/>
    </source>
</evidence>
<keyword evidence="17" id="KW-1185">Reference proteome</keyword>
<keyword evidence="8 14" id="KW-0863">Zinc-finger</keyword>
<dbReference type="AlphaFoldDB" id="A0A803KPB9"/>
<evidence type="ECO:0000256" key="1">
    <source>
        <dbReference type="ARBA" id="ARBA00000900"/>
    </source>
</evidence>
<dbReference type="GO" id="GO:0008270">
    <property type="term" value="F:zinc ion binding"/>
    <property type="evidence" value="ECO:0007669"/>
    <property type="project" value="UniProtKB-KW"/>
</dbReference>
<keyword evidence="5" id="KW-0808">Transferase</keyword>
<evidence type="ECO:0000256" key="7">
    <source>
        <dbReference type="ARBA" id="ARBA00022723"/>
    </source>
</evidence>
<evidence type="ECO:0000256" key="13">
    <source>
        <dbReference type="ARBA" id="ARBA00024209"/>
    </source>
</evidence>
<dbReference type="FunFam" id="3.30.40.10:FF:000187">
    <property type="entry name" value="E3 ubiquitin-protein ligase ATL6"/>
    <property type="match status" value="1"/>
</dbReference>
<keyword evidence="10" id="KW-0862">Zinc</keyword>
<evidence type="ECO:0000256" key="2">
    <source>
        <dbReference type="ARBA" id="ARBA00004167"/>
    </source>
</evidence>
<keyword evidence="11" id="KW-1133">Transmembrane helix</keyword>
<keyword evidence="12" id="KW-0472">Membrane</keyword>
<sequence>MSPSISRGLEDSVIETFPKFSYTSSNDMDIDTDIDAKVRMTGECVVCLGVFVKNEILRLLPKCGHVFHADCIDTWLRFRGTCPFCRANLMAAGDGRPQEMPTTRVEVPINIRENPRLGMMTAPF</sequence>
<dbReference type="GO" id="GO:0016567">
    <property type="term" value="P:protein ubiquitination"/>
    <property type="evidence" value="ECO:0007669"/>
    <property type="project" value="InterPro"/>
</dbReference>
<dbReference type="SMR" id="A0A803KPB9"/>
<evidence type="ECO:0000313" key="17">
    <source>
        <dbReference type="Proteomes" id="UP000596660"/>
    </source>
</evidence>
<organism evidence="16 17">
    <name type="scientific">Chenopodium quinoa</name>
    <name type="common">Quinoa</name>
    <dbReference type="NCBI Taxonomy" id="63459"/>
    <lineage>
        <taxon>Eukaryota</taxon>
        <taxon>Viridiplantae</taxon>
        <taxon>Streptophyta</taxon>
        <taxon>Embryophyta</taxon>
        <taxon>Tracheophyta</taxon>
        <taxon>Spermatophyta</taxon>
        <taxon>Magnoliopsida</taxon>
        <taxon>eudicotyledons</taxon>
        <taxon>Gunneridae</taxon>
        <taxon>Pentapetalae</taxon>
        <taxon>Caryophyllales</taxon>
        <taxon>Chenopodiaceae</taxon>
        <taxon>Chenopodioideae</taxon>
        <taxon>Atripliceae</taxon>
        <taxon>Chenopodium</taxon>
    </lineage>
</organism>
<dbReference type="PANTHER" id="PTHR46913:SF1">
    <property type="entry name" value="RING-H2 FINGER PROTEIN ATL16"/>
    <property type="match status" value="1"/>
</dbReference>
<keyword evidence="7" id="KW-0479">Metal-binding</keyword>
<reference evidence="16" key="1">
    <citation type="journal article" date="2017" name="Nature">
        <title>The genome of Chenopodium quinoa.</title>
        <authorList>
            <person name="Jarvis D.E."/>
            <person name="Ho Y.S."/>
            <person name="Lightfoot D.J."/>
            <person name="Schmoeckel S.M."/>
            <person name="Li B."/>
            <person name="Borm T.J.A."/>
            <person name="Ohyanagi H."/>
            <person name="Mineta K."/>
            <person name="Michell C.T."/>
            <person name="Saber N."/>
            <person name="Kharbatia N.M."/>
            <person name="Rupper R.R."/>
            <person name="Sharp A.R."/>
            <person name="Dally N."/>
            <person name="Boughton B.A."/>
            <person name="Woo Y.H."/>
            <person name="Gao G."/>
            <person name="Schijlen E.G.W.M."/>
            <person name="Guo X."/>
            <person name="Momin A.A."/>
            <person name="Negrao S."/>
            <person name="Al-Babili S."/>
            <person name="Gehring C."/>
            <person name="Roessner U."/>
            <person name="Jung C."/>
            <person name="Murphy K."/>
            <person name="Arold S.T."/>
            <person name="Gojobori T."/>
            <person name="van der Linden C.G."/>
            <person name="van Loo E.N."/>
            <person name="Jellen E.N."/>
            <person name="Maughan P.J."/>
            <person name="Tester M."/>
        </authorList>
    </citation>
    <scope>NUCLEOTIDE SEQUENCE [LARGE SCALE GENOMIC DNA]</scope>
    <source>
        <strain evidence="16">cv. PI 614886</strain>
    </source>
</reference>
<comment type="similarity">
    <text evidence="13">Belongs to the RING-type zinc finger family. ATL subfamily.</text>
</comment>
<dbReference type="OMA" id="NHAFHIY"/>
<evidence type="ECO:0000256" key="6">
    <source>
        <dbReference type="ARBA" id="ARBA00022692"/>
    </source>
</evidence>
<reference evidence="16" key="2">
    <citation type="submission" date="2021-03" db="UniProtKB">
        <authorList>
            <consortium name="EnsemblPlants"/>
        </authorList>
    </citation>
    <scope>IDENTIFICATION</scope>
</reference>
<evidence type="ECO:0000256" key="14">
    <source>
        <dbReference type="PROSITE-ProRule" id="PRU00175"/>
    </source>
</evidence>
<dbReference type="EC" id="2.3.2.27" evidence="4"/>
<keyword evidence="6" id="KW-0812">Transmembrane</keyword>
<evidence type="ECO:0000256" key="11">
    <source>
        <dbReference type="ARBA" id="ARBA00022989"/>
    </source>
</evidence>
<dbReference type="InterPro" id="IPR013083">
    <property type="entry name" value="Znf_RING/FYVE/PHD"/>
</dbReference>
<dbReference type="InterPro" id="IPR001841">
    <property type="entry name" value="Znf_RING"/>
</dbReference>
<evidence type="ECO:0000256" key="3">
    <source>
        <dbReference type="ARBA" id="ARBA00004906"/>
    </source>
</evidence>
<dbReference type="EnsemblPlants" id="AUR62000875-RA">
    <property type="protein sequence ID" value="AUR62000875-RA:cds"/>
    <property type="gene ID" value="AUR62000875"/>
</dbReference>
<comment type="pathway">
    <text evidence="3">Protein modification; protein ubiquitination.</text>
</comment>
<evidence type="ECO:0000256" key="10">
    <source>
        <dbReference type="ARBA" id="ARBA00022833"/>
    </source>
</evidence>
<keyword evidence="9" id="KW-0833">Ubl conjugation pathway</keyword>
<dbReference type="GO" id="GO:0061630">
    <property type="term" value="F:ubiquitin protein ligase activity"/>
    <property type="evidence" value="ECO:0007669"/>
    <property type="project" value="UniProtKB-EC"/>
</dbReference>
<evidence type="ECO:0000256" key="12">
    <source>
        <dbReference type="ARBA" id="ARBA00023136"/>
    </source>
</evidence>
<evidence type="ECO:0000256" key="8">
    <source>
        <dbReference type="ARBA" id="ARBA00022771"/>
    </source>
</evidence>
<evidence type="ECO:0000256" key="5">
    <source>
        <dbReference type="ARBA" id="ARBA00022679"/>
    </source>
</evidence>
<protein>
    <recommendedName>
        <fullName evidence="4">RING-type E3 ubiquitin transferase</fullName>
        <ecNumber evidence="4">2.3.2.27</ecNumber>
    </recommendedName>
</protein>
<dbReference type="Proteomes" id="UP000596660">
    <property type="component" value="Unplaced"/>
</dbReference>
<feature type="domain" description="RING-type" evidence="15">
    <location>
        <begin position="44"/>
        <end position="86"/>
    </location>
</feature>
<dbReference type="CDD" id="cd16461">
    <property type="entry name" value="RING-H2_EL5-like"/>
    <property type="match status" value="1"/>
</dbReference>
<accession>A0A803KPB9</accession>
<dbReference type="SUPFAM" id="SSF57850">
    <property type="entry name" value="RING/U-box"/>
    <property type="match status" value="1"/>
</dbReference>
<dbReference type="PROSITE" id="PS50089">
    <property type="entry name" value="ZF_RING_2"/>
    <property type="match status" value="1"/>
</dbReference>
<proteinExistence type="inferred from homology"/>
<evidence type="ECO:0000313" key="16">
    <source>
        <dbReference type="EnsemblPlants" id="AUR62000875-RA:cds"/>
    </source>
</evidence>
<dbReference type="Pfam" id="PF13639">
    <property type="entry name" value="zf-RING_2"/>
    <property type="match status" value="1"/>
</dbReference>
<evidence type="ECO:0000256" key="4">
    <source>
        <dbReference type="ARBA" id="ARBA00012483"/>
    </source>
</evidence>
<dbReference type="Gene3D" id="3.30.40.10">
    <property type="entry name" value="Zinc/RING finger domain, C3HC4 (zinc finger)"/>
    <property type="match status" value="1"/>
</dbReference>
<comment type="subcellular location">
    <subcellularLocation>
        <location evidence="2">Membrane</location>
        <topology evidence="2">Single-pass membrane protein</topology>
    </subcellularLocation>
</comment>